<dbReference type="EMBL" id="JARXVH010000013">
    <property type="protein sequence ID" value="MDH6219618.1"/>
    <property type="molecule type" value="Genomic_DNA"/>
</dbReference>
<organism evidence="1 2">
    <name type="scientific">Streptomyces pseudovenezuelae</name>
    <dbReference type="NCBI Taxonomy" id="67350"/>
    <lineage>
        <taxon>Bacteria</taxon>
        <taxon>Bacillati</taxon>
        <taxon>Actinomycetota</taxon>
        <taxon>Actinomycetes</taxon>
        <taxon>Kitasatosporales</taxon>
        <taxon>Streptomycetaceae</taxon>
        <taxon>Streptomyces</taxon>
        <taxon>Streptomyces aurantiacus group</taxon>
    </lineage>
</organism>
<name>A0ABT6LTJ0_9ACTN</name>
<comment type="caution">
    <text evidence="1">The sequence shown here is derived from an EMBL/GenBank/DDBJ whole genome shotgun (WGS) entry which is preliminary data.</text>
</comment>
<proteinExistence type="predicted"/>
<protein>
    <submittedName>
        <fullName evidence="1">Uncharacterized protein</fullName>
    </submittedName>
</protein>
<gene>
    <name evidence="1" type="ORF">M2283_006957</name>
</gene>
<evidence type="ECO:0000313" key="2">
    <source>
        <dbReference type="Proteomes" id="UP001160499"/>
    </source>
</evidence>
<reference evidence="1 2" key="1">
    <citation type="submission" date="2023-04" db="EMBL/GenBank/DDBJ databases">
        <title>Forest soil microbial communities from Buena Vista Peninsula, Colon Province, Panama.</title>
        <authorList>
            <person name="Bouskill N."/>
        </authorList>
    </citation>
    <scope>NUCLEOTIDE SEQUENCE [LARGE SCALE GENOMIC DNA]</scope>
    <source>
        <strain evidence="1 2">GGS1</strain>
    </source>
</reference>
<accession>A0ABT6LTJ0</accession>
<sequence>MIADVAGFIACDWAAERVLLTSGLVHDTDR</sequence>
<dbReference type="Proteomes" id="UP001160499">
    <property type="component" value="Unassembled WGS sequence"/>
</dbReference>
<keyword evidence="2" id="KW-1185">Reference proteome</keyword>
<evidence type="ECO:0000313" key="1">
    <source>
        <dbReference type="EMBL" id="MDH6219618.1"/>
    </source>
</evidence>